<evidence type="ECO:0000259" key="1">
    <source>
        <dbReference type="PROSITE" id="PS50837"/>
    </source>
</evidence>
<dbReference type="InterPro" id="IPR027417">
    <property type="entry name" value="P-loop_NTPase"/>
</dbReference>
<dbReference type="EMBL" id="CAJFCJ010000016">
    <property type="protein sequence ID" value="CAD5122299.1"/>
    <property type="molecule type" value="Genomic_DNA"/>
</dbReference>
<proteinExistence type="predicted"/>
<dbReference type="AlphaFoldDB" id="A0A7I8W335"/>
<evidence type="ECO:0000313" key="3">
    <source>
        <dbReference type="Proteomes" id="UP000549394"/>
    </source>
</evidence>
<sequence>MNTVKCQRLSELINNTWTILMRERKNILLKDLETIPKFPFLKENPSQINFSKIFTPIQLVSSKSNLVVDENFDDIKSFQKILIDEENKRILIRGDAGMGKTYHAMKILHSWVHDDTFLDNCLLLYIKLGAVQRTASKESLVDELFTNNFKRDSCITKELFQYFFEQTECKEKMILLLDGADELKYEDSIFNDIVKKCNFTIYPVIVWARNWKIRHVSDTYDFVFDINGFNERQLKIYFEKFFNEDNLPDLKLPFYHNKSHKKLTTNCFHHDGKVIKKSDILFQMLKTENKEVFNICNSPLIACLVAGIWEERDTNIIGTRYSIFDQSIQILLTKAGIDSKSNDYTKILEYCSKLAFENLLYNKEISINEIVKKSDYIGGLLIPVKKKSSMTQFKDFTFIHIFFQEYLTARYIINLYQDSKKNESMIQSLKTYFDKLENLFLLKNVFSFLQEINYKVFSQIIEENENILMVLETDQRIIDIINRRHSNLIELESISLPTTIINIIFNSYKRNIKEINFKFVKINLPNFIEICTSQLENILEIFKINGGIEELLEIEIVKKLMTKMQKLRVLSITNVFFNGCLELSSFIQSTTIEDLTLENCNLQKCSPRFLNMKFKCLYYFNISENQFEGKE</sequence>
<dbReference type="SUPFAM" id="SSF52540">
    <property type="entry name" value="P-loop containing nucleoside triphosphate hydrolases"/>
    <property type="match status" value="1"/>
</dbReference>
<gene>
    <name evidence="2" type="ORF">DGYR_LOCUS10126</name>
</gene>
<keyword evidence="3" id="KW-1185">Reference proteome</keyword>
<dbReference type="Gene3D" id="3.40.50.300">
    <property type="entry name" value="P-loop containing nucleotide triphosphate hydrolases"/>
    <property type="match status" value="1"/>
</dbReference>
<dbReference type="OrthoDB" id="10071976at2759"/>
<dbReference type="Proteomes" id="UP000549394">
    <property type="component" value="Unassembled WGS sequence"/>
</dbReference>
<reference evidence="2 3" key="1">
    <citation type="submission" date="2020-08" db="EMBL/GenBank/DDBJ databases">
        <authorList>
            <person name="Hejnol A."/>
        </authorList>
    </citation>
    <scope>NUCLEOTIDE SEQUENCE [LARGE SCALE GENOMIC DNA]</scope>
</reference>
<dbReference type="PANTHER" id="PTHR46312">
    <property type="entry name" value="NACHT DOMAIN-CONTAINING PROTEIN"/>
    <property type="match status" value="1"/>
</dbReference>
<dbReference type="PANTHER" id="PTHR46312:SF2">
    <property type="entry name" value="NUCLEOTIDE-BINDING OLIGOMERIZATION DOMAIN-CONTAINING PROTEIN 2-LIKE"/>
    <property type="match status" value="1"/>
</dbReference>
<name>A0A7I8W335_9ANNE</name>
<dbReference type="Pfam" id="PF05729">
    <property type="entry name" value="NACHT"/>
    <property type="match status" value="1"/>
</dbReference>
<protein>
    <recommendedName>
        <fullName evidence="1">NACHT domain-containing protein</fullName>
    </recommendedName>
</protein>
<dbReference type="PROSITE" id="PS50837">
    <property type="entry name" value="NACHT"/>
    <property type="match status" value="1"/>
</dbReference>
<dbReference type="InterPro" id="IPR007111">
    <property type="entry name" value="NACHT_NTPase"/>
</dbReference>
<accession>A0A7I8W335</accession>
<evidence type="ECO:0000313" key="2">
    <source>
        <dbReference type="EMBL" id="CAD5122299.1"/>
    </source>
</evidence>
<feature type="domain" description="NACHT" evidence="1">
    <location>
        <begin position="88"/>
        <end position="183"/>
    </location>
</feature>
<comment type="caution">
    <text evidence="2">The sequence shown here is derived from an EMBL/GenBank/DDBJ whole genome shotgun (WGS) entry which is preliminary data.</text>
</comment>
<organism evidence="2 3">
    <name type="scientific">Dimorphilus gyrociliatus</name>
    <dbReference type="NCBI Taxonomy" id="2664684"/>
    <lineage>
        <taxon>Eukaryota</taxon>
        <taxon>Metazoa</taxon>
        <taxon>Spiralia</taxon>
        <taxon>Lophotrochozoa</taxon>
        <taxon>Annelida</taxon>
        <taxon>Polychaeta</taxon>
        <taxon>Polychaeta incertae sedis</taxon>
        <taxon>Dinophilidae</taxon>
        <taxon>Dimorphilus</taxon>
    </lineage>
</organism>